<dbReference type="AlphaFoldDB" id="A0A9Q1BJ19"/>
<dbReference type="GO" id="GO:0003729">
    <property type="term" value="F:mRNA binding"/>
    <property type="evidence" value="ECO:0007669"/>
    <property type="project" value="TreeGrafter"/>
</dbReference>
<dbReference type="PANTHER" id="PTHR12876:SF35">
    <property type="entry name" value="LD08718P-RELATED"/>
    <property type="match status" value="1"/>
</dbReference>
<dbReference type="InterPro" id="IPR000571">
    <property type="entry name" value="Znf_CCCH"/>
</dbReference>
<feature type="compositionally biased region" description="Basic and acidic residues" evidence="11">
    <location>
        <begin position="381"/>
        <end position="394"/>
    </location>
</feature>
<dbReference type="InterPro" id="IPR021869">
    <property type="entry name" value="RNase_Zc3h12_NYN"/>
</dbReference>
<proteinExistence type="inferred from homology"/>
<organism evidence="13 14">
    <name type="scientific">Holothuria leucospilota</name>
    <name type="common">Black long sea cucumber</name>
    <name type="synonym">Mertensiothuria leucospilota</name>
    <dbReference type="NCBI Taxonomy" id="206669"/>
    <lineage>
        <taxon>Eukaryota</taxon>
        <taxon>Metazoa</taxon>
        <taxon>Echinodermata</taxon>
        <taxon>Eleutherozoa</taxon>
        <taxon>Echinozoa</taxon>
        <taxon>Holothuroidea</taxon>
        <taxon>Aspidochirotacea</taxon>
        <taxon>Aspidochirotida</taxon>
        <taxon>Holothuriidae</taxon>
        <taxon>Holothuria</taxon>
    </lineage>
</organism>
<comment type="similarity">
    <text evidence="2">Belongs to the ZC3H12 family.</text>
</comment>
<dbReference type="GO" id="GO:0036464">
    <property type="term" value="C:cytoplasmic ribonucleoprotein granule"/>
    <property type="evidence" value="ECO:0007669"/>
    <property type="project" value="TreeGrafter"/>
</dbReference>
<feature type="region of interest" description="Disordered" evidence="11">
    <location>
        <begin position="377"/>
        <end position="468"/>
    </location>
</feature>
<dbReference type="GO" id="GO:0008270">
    <property type="term" value="F:zinc ion binding"/>
    <property type="evidence" value="ECO:0007669"/>
    <property type="project" value="UniProtKB-KW"/>
</dbReference>
<gene>
    <name evidence="13" type="ORF">HOLleu_32699</name>
</gene>
<evidence type="ECO:0000256" key="6">
    <source>
        <dbReference type="ARBA" id="ARBA00022771"/>
    </source>
</evidence>
<dbReference type="OrthoDB" id="392925at2759"/>
<evidence type="ECO:0000256" key="10">
    <source>
        <dbReference type="PROSITE-ProRule" id="PRU00723"/>
    </source>
</evidence>
<dbReference type="InterPro" id="IPR040546">
    <property type="entry name" value="Rege-1_UBA-like"/>
</dbReference>
<dbReference type="PANTHER" id="PTHR12876">
    <property type="entry name" value="N4BP1-RELATED"/>
    <property type="match status" value="1"/>
</dbReference>
<dbReference type="Gene3D" id="3.40.50.11980">
    <property type="match status" value="1"/>
</dbReference>
<reference evidence="13" key="1">
    <citation type="submission" date="2021-10" db="EMBL/GenBank/DDBJ databases">
        <title>Tropical sea cucumber genome reveals ecological adaptation and Cuvierian tubules defense mechanism.</title>
        <authorList>
            <person name="Chen T."/>
        </authorList>
    </citation>
    <scope>NUCLEOTIDE SEQUENCE</scope>
    <source>
        <strain evidence="13">Nanhai2018</strain>
        <tissue evidence="13">Muscle</tissue>
    </source>
</reference>
<evidence type="ECO:0000259" key="12">
    <source>
        <dbReference type="PROSITE" id="PS50103"/>
    </source>
</evidence>
<keyword evidence="5" id="KW-0255">Endonuclease</keyword>
<dbReference type="EMBL" id="JAIZAY010000016">
    <property type="protein sequence ID" value="KAJ8027532.1"/>
    <property type="molecule type" value="Genomic_DNA"/>
</dbReference>
<feature type="region of interest" description="Disordered" evidence="11">
    <location>
        <begin position="516"/>
        <end position="543"/>
    </location>
</feature>
<dbReference type="Pfam" id="PF11977">
    <property type="entry name" value="RNase_Zc3h12a"/>
    <property type="match status" value="1"/>
</dbReference>
<dbReference type="Pfam" id="PF18039">
    <property type="entry name" value="UBA_6"/>
    <property type="match status" value="1"/>
</dbReference>
<evidence type="ECO:0000256" key="2">
    <source>
        <dbReference type="ARBA" id="ARBA00010922"/>
    </source>
</evidence>
<keyword evidence="9" id="KW-0460">Magnesium</keyword>
<evidence type="ECO:0000313" key="13">
    <source>
        <dbReference type="EMBL" id="KAJ8027532.1"/>
    </source>
</evidence>
<feature type="region of interest" description="Disordered" evidence="11">
    <location>
        <begin position="62"/>
        <end position="96"/>
    </location>
</feature>
<evidence type="ECO:0000256" key="9">
    <source>
        <dbReference type="ARBA" id="ARBA00022842"/>
    </source>
</evidence>
<dbReference type="PROSITE" id="PS50103">
    <property type="entry name" value="ZF_C3H1"/>
    <property type="match status" value="1"/>
</dbReference>
<feature type="compositionally biased region" description="Polar residues" evidence="11">
    <location>
        <begin position="77"/>
        <end position="87"/>
    </location>
</feature>
<name>A0A9Q1BJ19_HOLLE</name>
<dbReference type="FunFam" id="3.40.50.11980:FF:000001">
    <property type="entry name" value="ZC3H12A isoform 1"/>
    <property type="match status" value="1"/>
</dbReference>
<dbReference type="Proteomes" id="UP001152320">
    <property type="component" value="Chromosome 16"/>
</dbReference>
<dbReference type="GO" id="GO:0005634">
    <property type="term" value="C:nucleus"/>
    <property type="evidence" value="ECO:0007669"/>
    <property type="project" value="TreeGrafter"/>
</dbReference>
<protein>
    <submittedName>
        <fullName evidence="13">Ribonuclease ZC3H12C</fullName>
    </submittedName>
</protein>
<keyword evidence="3" id="KW-0540">Nuclease</keyword>
<evidence type="ECO:0000256" key="3">
    <source>
        <dbReference type="ARBA" id="ARBA00022722"/>
    </source>
</evidence>
<feature type="domain" description="C3H1-type" evidence="12">
    <location>
        <begin position="337"/>
        <end position="362"/>
    </location>
</feature>
<feature type="compositionally biased region" description="Polar residues" evidence="11">
    <location>
        <begin position="437"/>
        <end position="466"/>
    </location>
</feature>
<evidence type="ECO:0000256" key="11">
    <source>
        <dbReference type="SAM" id="MobiDB-lite"/>
    </source>
</evidence>
<comment type="cofactor">
    <cofactor evidence="1">
        <name>Mg(2+)</name>
        <dbReference type="ChEBI" id="CHEBI:18420"/>
    </cofactor>
</comment>
<evidence type="ECO:0000256" key="7">
    <source>
        <dbReference type="ARBA" id="ARBA00022801"/>
    </source>
</evidence>
<feature type="zinc finger region" description="C3H1-type" evidence="10">
    <location>
        <begin position="337"/>
        <end position="362"/>
    </location>
</feature>
<evidence type="ECO:0000256" key="1">
    <source>
        <dbReference type="ARBA" id="ARBA00001946"/>
    </source>
</evidence>
<evidence type="ECO:0000313" key="14">
    <source>
        <dbReference type="Proteomes" id="UP001152320"/>
    </source>
</evidence>
<comment type="caution">
    <text evidence="13">The sequence shown here is derived from an EMBL/GenBank/DDBJ whole genome shotgun (WGS) entry which is preliminary data.</text>
</comment>
<dbReference type="GO" id="GO:0016787">
    <property type="term" value="F:hydrolase activity"/>
    <property type="evidence" value="ECO:0007669"/>
    <property type="project" value="UniProtKB-KW"/>
</dbReference>
<keyword evidence="6 10" id="KW-0863">Zinc-finger</keyword>
<keyword evidence="8 10" id="KW-0862">Zinc</keyword>
<keyword evidence="4 10" id="KW-0479">Metal-binding</keyword>
<evidence type="ECO:0000256" key="5">
    <source>
        <dbReference type="ARBA" id="ARBA00022759"/>
    </source>
</evidence>
<dbReference type="GO" id="GO:0004521">
    <property type="term" value="F:RNA endonuclease activity"/>
    <property type="evidence" value="ECO:0007669"/>
    <property type="project" value="TreeGrafter"/>
</dbReference>
<evidence type="ECO:0000256" key="8">
    <source>
        <dbReference type="ARBA" id="ARBA00022833"/>
    </source>
</evidence>
<keyword evidence="14" id="KW-1185">Reference proteome</keyword>
<feature type="compositionally biased region" description="Polar residues" evidence="11">
    <location>
        <begin position="411"/>
        <end position="424"/>
    </location>
</feature>
<accession>A0A9Q1BJ19</accession>
<evidence type="ECO:0000256" key="4">
    <source>
        <dbReference type="ARBA" id="ARBA00022723"/>
    </source>
</evidence>
<keyword evidence="7" id="KW-0378">Hydrolase</keyword>
<feature type="compositionally biased region" description="Low complexity" evidence="11">
    <location>
        <begin position="523"/>
        <end position="537"/>
    </location>
</feature>
<dbReference type="InterPro" id="IPR051101">
    <property type="entry name" value="ZC3H12/N4BP1_RNase_Reg"/>
</dbReference>
<sequence>MHDLGTLLNTSETKSNNCLFLKAEGDTAAVADIMADSDPAAVMPLRNMQSYDYSRTTLLGGTGCKTATTSDRDSSKRNLSNKENATPDTVKKDNCTDSSEIHKHMVKLGYRTEEVWAVLDKLGSNASTDKVLAILVSRANSSDPRIFMPDEGEVVATTSEQEEEIDENDSSNLRPIMIDGSNVAMSYGGNQHFDCNGIKIVVDYFLKRGHEKVFAFVPQFRKEKNRTEPTIGQEILTNLEQRGHVKFTPSRRIGTKRIVSYDDRYILDAAIEMSGIVVSNDHFRDFLDEEGGKYKKVIEEQQLMYTFVEDLFMPTQDPLGKHGPHLDEFLRKKPLKQKPQSICPYGSRCTFGDRCKYHHPERRKGSRTVTQKLNDLAQENLRYEDRSDGGRSKTEPLPGYKPPNPSAVLQEHSSASKQSATSPLPNYPPPGVPSMRPNMQASPYQNATFPLSNGLSGTWHQPSPDTNDLHKQMEKMLLDNSSSNPGLPSSYPPGMEFKSNSPLNTGHLTGYVPSSYHAAPMGTTPHHSSPYSSPNSTGMLQRPQENTFTGISESALYSRNLEKTALVSRGPQVSTNFPSHHQNLPSHMNHSERNFTSASMCQPSHFNYPVSSHHIHNPSSYHSGLNTYPLTEHAGHRAPHVPQRSISLQEGDSLRIREQIYQHLIRYYAKELVRNVMCMYPQETNFKNLEMYIRKAMLQERYGL</sequence>